<dbReference type="Proteomes" id="UP001189429">
    <property type="component" value="Unassembled WGS sequence"/>
</dbReference>
<name>A0ABN9QFE4_9DINO</name>
<accession>A0ABN9QFE4</accession>
<organism evidence="1 2">
    <name type="scientific">Prorocentrum cordatum</name>
    <dbReference type="NCBI Taxonomy" id="2364126"/>
    <lineage>
        <taxon>Eukaryota</taxon>
        <taxon>Sar</taxon>
        <taxon>Alveolata</taxon>
        <taxon>Dinophyceae</taxon>
        <taxon>Prorocentrales</taxon>
        <taxon>Prorocentraceae</taxon>
        <taxon>Prorocentrum</taxon>
    </lineage>
</organism>
<comment type="caution">
    <text evidence="1">The sequence shown here is derived from an EMBL/GenBank/DDBJ whole genome shotgun (WGS) entry which is preliminary data.</text>
</comment>
<keyword evidence="2" id="KW-1185">Reference proteome</keyword>
<protein>
    <submittedName>
        <fullName evidence="1">Uncharacterized protein</fullName>
    </submittedName>
</protein>
<gene>
    <name evidence="1" type="ORF">PCOR1329_LOCUS9874</name>
</gene>
<evidence type="ECO:0000313" key="1">
    <source>
        <dbReference type="EMBL" id="CAK0802320.1"/>
    </source>
</evidence>
<evidence type="ECO:0000313" key="2">
    <source>
        <dbReference type="Proteomes" id="UP001189429"/>
    </source>
</evidence>
<proteinExistence type="predicted"/>
<reference evidence="1" key="1">
    <citation type="submission" date="2023-10" db="EMBL/GenBank/DDBJ databases">
        <authorList>
            <person name="Chen Y."/>
            <person name="Shah S."/>
            <person name="Dougan E. K."/>
            <person name="Thang M."/>
            <person name="Chan C."/>
        </authorList>
    </citation>
    <scope>NUCLEOTIDE SEQUENCE [LARGE SCALE GENOMIC DNA]</scope>
</reference>
<dbReference type="EMBL" id="CAUYUJ010002780">
    <property type="protein sequence ID" value="CAK0802320.1"/>
    <property type="molecule type" value="Genomic_DNA"/>
</dbReference>
<sequence>MQGPRNAQTMSKASFVECLSEAGRNDFLEKAKNQSFRSSSGTVRVQPANPKFKKHRDWALDKATGLLRSVAPGKAVQADFKNRIVNVDGAKIFEQSKTDLEEVFAPPFTFFL</sequence>